<dbReference type="EMBL" id="HG792017">
    <property type="protein sequence ID" value="CDM34675.1"/>
    <property type="molecule type" value="Genomic_DNA"/>
</dbReference>
<gene>
    <name evidence="1" type="ORF">PROQFM164_S03g001400</name>
</gene>
<dbReference type="AlphaFoldDB" id="W6QDU9"/>
<organism evidence="1 2">
    <name type="scientific">Penicillium roqueforti (strain FM164)</name>
    <dbReference type="NCBI Taxonomy" id="1365484"/>
    <lineage>
        <taxon>Eukaryota</taxon>
        <taxon>Fungi</taxon>
        <taxon>Dikarya</taxon>
        <taxon>Ascomycota</taxon>
        <taxon>Pezizomycotina</taxon>
        <taxon>Eurotiomycetes</taxon>
        <taxon>Eurotiomycetidae</taxon>
        <taxon>Eurotiales</taxon>
        <taxon>Aspergillaceae</taxon>
        <taxon>Penicillium</taxon>
    </lineage>
</organism>
<dbReference type="Proteomes" id="UP000030686">
    <property type="component" value="Unassembled WGS sequence"/>
</dbReference>
<protein>
    <submittedName>
        <fullName evidence="1">Genomic scaffold, ProqFM164S03</fullName>
    </submittedName>
</protein>
<accession>W6QDU9</accession>
<name>W6QDU9_PENRF</name>
<proteinExistence type="predicted"/>
<reference evidence="1" key="1">
    <citation type="journal article" date="2014" name="Nat. Commun.">
        <title>Multiple recent horizontal transfers of a large genomic region in cheese making fungi.</title>
        <authorList>
            <person name="Cheeseman K."/>
            <person name="Ropars J."/>
            <person name="Renault P."/>
            <person name="Dupont J."/>
            <person name="Gouzy J."/>
            <person name="Branca A."/>
            <person name="Abraham A.L."/>
            <person name="Ceppi M."/>
            <person name="Conseiller E."/>
            <person name="Debuchy R."/>
            <person name="Malagnac F."/>
            <person name="Goarin A."/>
            <person name="Silar P."/>
            <person name="Lacoste S."/>
            <person name="Sallet E."/>
            <person name="Bensimon A."/>
            <person name="Giraud T."/>
            <person name="Brygoo Y."/>
        </authorList>
    </citation>
    <scope>NUCLEOTIDE SEQUENCE [LARGE SCALE GENOMIC DNA]</scope>
    <source>
        <strain evidence="1">FM164</strain>
    </source>
</reference>
<sequence>MSCLSSLSLRFITPDWIGYLWGPEEDRKTGEDREPAAFNPVSPYKWNEHAVYRLENDKPPFSPKKPLPVCLPKRTETIRASRIRSFEDYAKHSSPNASLQSDGNTDREIIELHLPPSTRLVRGRVIGEVPHGLTLWNYNQTFVEHGAKP</sequence>
<evidence type="ECO:0000313" key="1">
    <source>
        <dbReference type="EMBL" id="CDM34675.1"/>
    </source>
</evidence>
<keyword evidence="2" id="KW-1185">Reference proteome</keyword>
<evidence type="ECO:0000313" key="2">
    <source>
        <dbReference type="Proteomes" id="UP000030686"/>
    </source>
</evidence>
<dbReference type="OrthoDB" id="4232233at2759"/>